<protein>
    <submittedName>
        <fullName evidence="2">Uncharacterized protein</fullName>
    </submittedName>
</protein>
<accession>A0A7V2AYS4</accession>
<organism evidence="2">
    <name type="scientific">Rhodothermus marinus</name>
    <name type="common">Rhodothermus obamensis</name>
    <dbReference type="NCBI Taxonomy" id="29549"/>
    <lineage>
        <taxon>Bacteria</taxon>
        <taxon>Pseudomonadati</taxon>
        <taxon>Rhodothermota</taxon>
        <taxon>Rhodothermia</taxon>
        <taxon>Rhodothermales</taxon>
        <taxon>Rhodothermaceae</taxon>
        <taxon>Rhodothermus</taxon>
    </lineage>
</organism>
<gene>
    <name evidence="2" type="ORF">ENO59_01200</name>
</gene>
<feature type="transmembrane region" description="Helical" evidence="1">
    <location>
        <begin position="166"/>
        <end position="185"/>
    </location>
</feature>
<dbReference type="AlphaFoldDB" id="A0A7V2AYS4"/>
<sequence length="260" mass="28767">MVYAARMERWGGYSALLMAALFFAALLLTTFLPPAEVSVVPFWLHVLVDYLLAIMGLLGLALIPAVQQRLQTLDTPIVHWTGGIAQLGFALTAILSFWQADYETNLWRDASPEASGTLAFLAGGWAGWLQVLMERIPRGWLEMAGVGLWIFVVSLLGHRLPVWPTSLAQMGLVLGPAMAAIALGAATRLAFLQVFGLLNYLVLWPLWLFRMGWFLLHPVPLPIPLPRLEQVRRTASAWGRRLRIRRAAPVRPPTGASEPS</sequence>
<reference evidence="2" key="1">
    <citation type="journal article" date="2020" name="mSystems">
        <title>Genome- and Community-Level Interaction Insights into Carbon Utilization and Element Cycling Functions of Hydrothermarchaeota in Hydrothermal Sediment.</title>
        <authorList>
            <person name="Zhou Z."/>
            <person name="Liu Y."/>
            <person name="Xu W."/>
            <person name="Pan J."/>
            <person name="Luo Z.H."/>
            <person name="Li M."/>
        </authorList>
    </citation>
    <scope>NUCLEOTIDE SEQUENCE [LARGE SCALE GENOMIC DNA]</scope>
    <source>
        <strain evidence="2">SpSt-143</strain>
    </source>
</reference>
<proteinExistence type="predicted"/>
<keyword evidence="1" id="KW-0812">Transmembrane</keyword>
<feature type="transmembrane region" description="Helical" evidence="1">
    <location>
        <begin position="77"/>
        <end position="98"/>
    </location>
</feature>
<dbReference type="EMBL" id="DSGB01000002">
    <property type="protein sequence ID" value="HER95130.1"/>
    <property type="molecule type" value="Genomic_DNA"/>
</dbReference>
<evidence type="ECO:0000256" key="1">
    <source>
        <dbReference type="SAM" id="Phobius"/>
    </source>
</evidence>
<feature type="transmembrane region" description="Helical" evidence="1">
    <location>
        <begin position="43"/>
        <end position="65"/>
    </location>
</feature>
<comment type="caution">
    <text evidence="2">The sequence shown here is derived from an EMBL/GenBank/DDBJ whole genome shotgun (WGS) entry which is preliminary data.</text>
</comment>
<feature type="transmembrane region" description="Helical" evidence="1">
    <location>
        <begin position="197"/>
        <end position="216"/>
    </location>
</feature>
<feature type="transmembrane region" description="Helical" evidence="1">
    <location>
        <begin position="114"/>
        <end position="133"/>
    </location>
</feature>
<evidence type="ECO:0000313" key="2">
    <source>
        <dbReference type="EMBL" id="HER95130.1"/>
    </source>
</evidence>
<name>A0A7V2AYS4_RHOMR</name>
<keyword evidence="1" id="KW-1133">Transmembrane helix</keyword>
<keyword evidence="1" id="KW-0472">Membrane</keyword>
<feature type="transmembrane region" description="Helical" evidence="1">
    <location>
        <begin position="12"/>
        <end position="31"/>
    </location>
</feature>
<feature type="transmembrane region" description="Helical" evidence="1">
    <location>
        <begin position="140"/>
        <end position="160"/>
    </location>
</feature>